<feature type="transmembrane region" description="Helical" evidence="1">
    <location>
        <begin position="6"/>
        <end position="39"/>
    </location>
</feature>
<keyword evidence="3" id="KW-1185">Reference proteome</keyword>
<dbReference type="Gramene" id="Kaladp0068s0187.1.v1.1">
    <property type="protein sequence ID" value="Kaladp0068s0187.1.v1.1.CDS.1"/>
    <property type="gene ID" value="Kaladp0068s0187.v1.1"/>
</dbReference>
<name>A0A7N0UJJ1_KALFE</name>
<evidence type="ECO:0000256" key="1">
    <source>
        <dbReference type="SAM" id="Phobius"/>
    </source>
</evidence>
<organism evidence="2 3">
    <name type="scientific">Kalanchoe fedtschenkoi</name>
    <name type="common">Lavender scallops</name>
    <name type="synonym">South American air plant</name>
    <dbReference type="NCBI Taxonomy" id="63787"/>
    <lineage>
        <taxon>Eukaryota</taxon>
        <taxon>Viridiplantae</taxon>
        <taxon>Streptophyta</taxon>
        <taxon>Embryophyta</taxon>
        <taxon>Tracheophyta</taxon>
        <taxon>Spermatophyta</taxon>
        <taxon>Magnoliopsida</taxon>
        <taxon>eudicotyledons</taxon>
        <taxon>Gunneridae</taxon>
        <taxon>Pentapetalae</taxon>
        <taxon>Saxifragales</taxon>
        <taxon>Crassulaceae</taxon>
        <taxon>Kalanchoe</taxon>
    </lineage>
</organism>
<sequence>MDFVEFIIILGCSCTFLFFHFCFDLWQCCSVSLIHVLILMQRARFDCLLSVFCS</sequence>
<evidence type="ECO:0000313" key="3">
    <source>
        <dbReference type="Proteomes" id="UP000594263"/>
    </source>
</evidence>
<reference evidence="2" key="1">
    <citation type="submission" date="2021-01" db="UniProtKB">
        <authorList>
            <consortium name="EnsemblPlants"/>
        </authorList>
    </citation>
    <scope>IDENTIFICATION</scope>
</reference>
<accession>A0A7N0UJJ1</accession>
<keyword evidence="1" id="KW-0472">Membrane</keyword>
<evidence type="ECO:0000313" key="2">
    <source>
        <dbReference type="EnsemblPlants" id="Kaladp0068s0187.1.v1.1.CDS.1"/>
    </source>
</evidence>
<dbReference type="Proteomes" id="UP000594263">
    <property type="component" value="Unplaced"/>
</dbReference>
<proteinExistence type="predicted"/>
<keyword evidence="1" id="KW-1133">Transmembrane helix</keyword>
<keyword evidence="1" id="KW-0812">Transmembrane</keyword>
<dbReference type="EnsemblPlants" id="Kaladp0068s0187.1.v1.1">
    <property type="protein sequence ID" value="Kaladp0068s0187.1.v1.1.CDS.1"/>
    <property type="gene ID" value="Kaladp0068s0187.v1.1"/>
</dbReference>
<protein>
    <submittedName>
        <fullName evidence="2">Uncharacterized protein</fullName>
    </submittedName>
</protein>
<dbReference type="AlphaFoldDB" id="A0A7N0UJJ1"/>